<dbReference type="Proteomes" id="UP000629365">
    <property type="component" value="Unassembled WGS sequence"/>
</dbReference>
<reference evidence="3" key="1">
    <citation type="journal article" date="2019" name="Int. J. Syst. Evol. Microbiol.">
        <title>The Global Catalogue of Microorganisms (GCM) 10K type strain sequencing project: providing services to taxonomists for standard genome sequencing and annotation.</title>
        <authorList>
            <consortium name="The Broad Institute Genomics Platform"/>
            <consortium name="The Broad Institute Genome Sequencing Center for Infectious Disease"/>
            <person name="Wu L."/>
            <person name="Ma J."/>
        </authorList>
    </citation>
    <scope>NUCLEOTIDE SEQUENCE [LARGE SCALE GENOMIC DNA]</scope>
    <source>
        <strain evidence="3">CCM 7640</strain>
    </source>
</reference>
<dbReference type="EMBL" id="BMCM01000006">
    <property type="protein sequence ID" value="GGD88275.1"/>
    <property type="molecule type" value="Genomic_DNA"/>
</dbReference>
<keyword evidence="3" id="KW-1185">Reference proteome</keyword>
<name>A0ABQ1S2N4_9MICO</name>
<dbReference type="RefSeq" id="WP_188437885.1">
    <property type="nucleotide sequence ID" value="NZ_BMCM01000006.1"/>
</dbReference>
<accession>A0ABQ1S2N4</accession>
<sequence length="348" mass="38021">MRTLPIYVEPVPAETISGYIGRLAESHCLEVGEIRRALIREAGRSTWSDSDPRVAVALARLCGLPDDALEVSFEEHGMWTRCGHPRWVPQKCWRCRTLAEPHAACAECAGGFTTTTRARTGPLCLMHSRWTLRGLAVKLPAGTYMSQAERNLRGPLWERGIAIHTGEFNLAAAAILAWAQGNDGGTFLEERAQRFGLAGPASFEEVMLCGYPEVVRIVEVAMSPRILRGVLQVSRSALPQIDGFANVIANTLGATVNDSLHDWAGAVIGHAHRAVLYAAGLRRTKSAKNALCPQDRALIVASGTKRACLLRHVSPRILDGLRRGHTEGTSRLSVTRRFPLEPDELALQ</sequence>
<evidence type="ECO:0000313" key="2">
    <source>
        <dbReference type="EMBL" id="GGD88275.1"/>
    </source>
</evidence>
<organism evidence="2 3">
    <name type="scientific">Microbacterium murale</name>
    <dbReference type="NCBI Taxonomy" id="1081040"/>
    <lineage>
        <taxon>Bacteria</taxon>
        <taxon>Bacillati</taxon>
        <taxon>Actinomycetota</taxon>
        <taxon>Actinomycetes</taxon>
        <taxon>Micrococcales</taxon>
        <taxon>Microbacteriaceae</taxon>
        <taxon>Microbacterium</taxon>
    </lineage>
</organism>
<gene>
    <name evidence="2" type="ORF">GCM10007269_33790</name>
</gene>
<comment type="caution">
    <text evidence="2">The sequence shown here is derived from an EMBL/GenBank/DDBJ whole genome shotgun (WGS) entry which is preliminary data.</text>
</comment>
<evidence type="ECO:0000259" key="1">
    <source>
        <dbReference type="Pfam" id="PF06527"/>
    </source>
</evidence>
<feature type="domain" description="TniQ" evidence="1">
    <location>
        <begin position="5"/>
        <end position="133"/>
    </location>
</feature>
<proteinExistence type="predicted"/>
<dbReference type="InterPro" id="IPR009492">
    <property type="entry name" value="TniQ"/>
</dbReference>
<evidence type="ECO:0000313" key="3">
    <source>
        <dbReference type="Proteomes" id="UP000629365"/>
    </source>
</evidence>
<protein>
    <recommendedName>
        <fullName evidence="1">TniQ domain-containing protein</fullName>
    </recommendedName>
</protein>
<dbReference type="Pfam" id="PF06527">
    <property type="entry name" value="TniQ"/>
    <property type="match status" value="1"/>
</dbReference>